<sequence length="114" mass="12171">MNTVAQFVVGTVVAPAAAIVVYLHGVWTGHLIDLRAVSEFCPAKPLASTSTSVDVLPLRHLCHYADGTTNDLVPAYVNPIVFLCLALGVTCTALAVRSARRQARQVSRLSGRSR</sequence>
<evidence type="ECO:0000313" key="2">
    <source>
        <dbReference type="EMBL" id="PYC71929.1"/>
    </source>
</evidence>
<dbReference type="RefSeq" id="WP_110563321.1">
    <property type="nucleotide sequence ID" value="NZ_PYBV01000012.1"/>
</dbReference>
<evidence type="ECO:0000256" key="1">
    <source>
        <dbReference type="SAM" id="Phobius"/>
    </source>
</evidence>
<dbReference type="OrthoDB" id="4281358at2"/>
<reference evidence="2 3" key="1">
    <citation type="submission" date="2018-03" db="EMBL/GenBank/DDBJ databases">
        <title>Bioinformatic expansion and discovery of thiopeptide antibiotics.</title>
        <authorList>
            <person name="Schwalen C.J."/>
            <person name="Hudson G.A."/>
            <person name="Mitchell D.A."/>
        </authorList>
    </citation>
    <scope>NUCLEOTIDE SEQUENCE [LARGE SCALE GENOMIC DNA]</scope>
    <source>
        <strain evidence="2 3">NRRL 8041</strain>
    </source>
</reference>
<gene>
    <name evidence="2" type="ORF">C7C45_09840</name>
</gene>
<dbReference type="Proteomes" id="UP000248333">
    <property type="component" value="Unassembled WGS sequence"/>
</dbReference>
<protein>
    <submittedName>
        <fullName evidence="2">Uncharacterized protein</fullName>
    </submittedName>
</protein>
<feature type="transmembrane region" description="Helical" evidence="1">
    <location>
        <begin position="7"/>
        <end position="27"/>
    </location>
</feature>
<feature type="transmembrane region" description="Helical" evidence="1">
    <location>
        <begin position="76"/>
        <end position="96"/>
    </location>
</feature>
<dbReference type="EMBL" id="PYBV01000012">
    <property type="protein sequence ID" value="PYC71929.1"/>
    <property type="molecule type" value="Genomic_DNA"/>
</dbReference>
<name>A0A318NKY0_9ACTN</name>
<keyword evidence="1" id="KW-0812">Transmembrane</keyword>
<keyword evidence="3" id="KW-1185">Reference proteome</keyword>
<organism evidence="2 3">
    <name type="scientific">Micromonospora arborensis</name>
    <dbReference type="NCBI Taxonomy" id="2116518"/>
    <lineage>
        <taxon>Bacteria</taxon>
        <taxon>Bacillati</taxon>
        <taxon>Actinomycetota</taxon>
        <taxon>Actinomycetes</taxon>
        <taxon>Micromonosporales</taxon>
        <taxon>Micromonosporaceae</taxon>
        <taxon>Micromonospora</taxon>
    </lineage>
</organism>
<accession>A0A318NKY0</accession>
<evidence type="ECO:0000313" key="3">
    <source>
        <dbReference type="Proteomes" id="UP000248333"/>
    </source>
</evidence>
<keyword evidence="1" id="KW-1133">Transmembrane helix</keyword>
<comment type="caution">
    <text evidence="2">The sequence shown here is derived from an EMBL/GenBank/DDBJ whole genome shotgun (WGS) entry which is preliminary data.</text>
</comment>
<dbReference type="AlphaFoldDB" id="A0A318NKY0"/>
<keyword evidence="1" id="KW-0472">Membrane</keyword>
<proteinExistence type="predicted"/>